<evidence type="ECO:0000313" key="10">
    <source>
        <dbReference type="Proteomes" id="UP001229955"/>
    </source>
</evidence>
<evidence type="ECO:0000256" key="5">
    <source>
        <dbReference type="ARBA" id="ARBA00023136"/>
    </source>
</evidence>
<feature type="transmembrane region" description="Helical" evidence="6">
    <location>
        <begin position="303"/>
        <end position="324"/>
    </location>
</feature>
<comment type="similarity">
    <text evidence="2">Belongs to the PucC family.</text>
</comment>
<comment type="subcellular location">
    <subcellularLocation>
        <location evidence="1">Membrane</location>
        <topology evidence="1">Multi-pass membrane protein</topology>
    </subcellularLocation>
</comment>
<evidence type="ECO:0000256" key="4">
    <source>
        <dbReference type="ARBA" id="ARBA00022989"/>
    </source>
</evidence>
<gene>
    <name evidence="8" type="ORF">Strain138_000119</name>
    <name evidence="9" type="ORF">Strain318_000119</name>
</gene>
<evidence type="ECO:0000313" key="8">
    <source>
        <dbReference type="EMBL" id="WKW10886.1"/>
    </source>
</evidence>
<dbReference type="SUPFAM" id="SSF103473">
    <property type="entry name" value="MFS general substrate transporter"/>
    <property type="match status" value="1"/>
</dbReference>
<dbReference type="PANTHER" id="PTHR23538:SF1">
    <property type="entry name" value="44.5 KD BACTERIOCHLOROPHYLL SYNTHASE SUBUNIT"/>
    <property type="match status" value="1"/>
</dbReference>
<feature type="transmembrane region" description="Helical" evidence="6">
    <location>
        <begin position="402"/>
        <end position="425"/>
    </location>
</feature>
<feature type="transmembrane region" description="Helical" evidence="6">
    <location>
        <begin position="149"/>
        <end position="171"/>
    </location>
</feature>
<dbReference type="EMBL" id="CP130612">
    <property type="protein sequence ID" value="WKW10886.1"/>
    <property type="molecule type" value="Genomic_DNA"/>
</dbReference>
<name>A0AA49JX58_9BACT</name>
<evidence type="ECO:0000256" key="1">
    <source>
        <dbReference type="ARBA" id="ARBA00004141"/>
    </source>
</evidence>
<protein>
    <submittedName>
        <fullName evidence="9">BCD family MFS transporter</fullName>
    </submittedName>
</protein>
<dbReference type="CDD" id="cd06176">
    <property type="entry name" value="MFS_BCD_PucC-like"/>
    <property type="match status" value="1"/>
</dbReference>
<feature type="transmembrane region" description="Helical" evidence="6">
    <location>
        <begin position="336"/>
        <end position="357"/>
    </location>
</feature>
<dbReference type="InterPro" id="IPR026036">
    <property type="entry name" value="PucC"/>
</dbReference>
<feature type="transmembrane region" description="Helical" evidence="6">
    <location>
        <begin position="369"/>
        <end position="390"/>
    </location>
</feature>
<dbReference type="GO" id="GO:0022857">
    <property type="term" value="F:transmembrane transporter activity"/>
    <property type="evidence" value="ECO:0007669"/>
    <property type="project" value="InterPro"/>
</dbReference>
<dbReference type="InterPro" id="IPR004896">
    <property type="entry name" value="PucC-rel"/>
</dbReference>
<evidence type="ECO:0000313" key="9">
    <source>
        <dbReference type="EMBL" id="WKW13795.1"/>
    </source>
</evidence>
<proteinExistence type="inferred from homology"/>
<keyword evidence="5 6" id="KW-0472">Membrane</keyword>
<keyword evidence="4 6" id="KW-1133">Transmembrane helix</keyword>
<dbReference type="InterPro" id="IPR036259">
    <property type="entry name" value="MFS_trans_sf"/>
</dbReference>
<feature type="transmembrane region" description="Helical" evidence="6">
    <location>
        <begin position="48"/>
        <end position="65"/>
    </location>
</feature>
<feature type="transmembrane region" description="Helical" evidence="6">
    <location>
        <begin position="85"/>
        <end position="107"/>
    </location>
</feature>
<accession>A0AA49JX58</accession>
<keyword evidence="3 6" id="KW-0812">Transmembrane</keyword>
<dbReference type="KEGG" id="pspc:Strain318_000119"/>
<dbReference type="Gene3D" id="1.20.1250.20">
    <property type="entry name" value="MFS general substrate transporter like domains"/>
    <property type="match status" value="1"/>
</dbReference>
<evidence type="ECO:0000259" key="7">
    <source>
        <dbReference type="PROSITE" id="PS50850"/>
    </source>
</evidence>
<dbReference type="GO" id="GO:0016020">
    <property type="term" value="C:membrane"/>
    <property type="evidence" value="ECO:0007669"/>
    <property type="project" value="UniProtKB-SubCell"/>
</dbReference>
<dbReference type="InterPro" id="IPR020846">
    <property type="entry name" value="MFS_dom"/>
</dbReference>
<feature type="domain" description="Major facilitator superfamily (MFS) profile" evidence="7">
    <location>
        <begin position="18"/>
        <end position="431"/>
    </location>
</feature>
<dbReference type="Pfam" id="PF03209">
    <property type="entry name" value="PUCC"/>
    <property type="match status" value="1"/>
</dbReference>
<feature type="transmembrane region" description="Helical" evidence="6">
    <location>
        <begin position="183"/>
        <end position="206"/>
    </location>
</feature>
<keyword evidence="10" id="KW-1185">Reference proteome</keyword>
<dbReference type="RefSeq" id="WP_367886596.1">
    <property type="nucleotide sequence ID" value="NZ_CP130612.1"/>
</dbReference>
<evidence type="ECO:0000256" key="2">
    <source>
        <dbReference type="ARBA" id="ARBA00008412"/>
    </source>
</evidence>
<feature type="transmembrane region" description="Helical" evidence="6">
    <location>
        <begin position="16"/>
        <end position="36"/>
    </location>
</feature>
<dbReference type="Proteomes" id="UP001229955">
    <property type="component" value="Chromosome"/>
</dbReference>
<reference evidence="9" key="1">
    <citation type="submission" date="2023-07" db="EMBL/GenBank/DDBJ databases">
        <authorList>
            <person name="Haufschild T."/>
            <person name="Kallscheuer N."/>
            <person name="Hammer J."/>
            <person name="Kohn T."/>
            <person name="Kabuu M."/>
            <person name="Jogler M."/>
            <person name="Wohfarth N."/>
            <person name="Heuer A."/>
            <person name="Rohde M."/>
            <person name="van Teeseling M.C.F."/>
            <person name="Jogler C."/>
        </authorList>
    </citation>
    <scope>NUCLEOTIDE SEQUENCE</scope>
    <source>
        <strain evidence="8">Strain 138</strain>
        <strain evidence="9">Strain 318</strain>
    </source>
</reference>
<organism evidence="9 10">
    <name type="scientific">Pseudogemmatithrix spongiicola</name>
    <dbReference type="NCBI Taxonomy" id="3062599"/>
    <lineage>
        <taxon>Bacteria</taxon>
        <taxon>Pseudomonadati</taxon>
        <taxon>Gemmatimonadota</taxon>
        <taxon>Gemmatimonadia</taxon>
        <taxon>Gemmatimonadales</taxon>
        <taxon>Gemmatimonadaceae</taxon>
        <taxon>Pseudogemmatithrix</taxon>
    </lineage>
</organism>
<feature type="transmembrane region" description="Helical" evidence="6">
    <location>
        <begin position="240"/>
        <end position="258"/>
    </location>
</feature>
<sequence length="449" mass="45775">MTGTARIAATRTYMEWGGIARLGLAQIAIGAVAAIMTSTLNRVMVVELALPATIPSVLVALHFAIQMSRAKFGFDSDRSASRAPWILGGAIVLAVGGTLAAMAVSVASRQLMLGLTLAFFAYALIGVGMSAAGTALLAHVAEQVEPRKLGGAAALLWIMMIFGIAVTAGVSGQMLDPFTFPRLITVTAVVCLIAAILAAIAAWGSWGMQRPALEKPAVAADASFRTTILDALRDPVTRRFAFFVFAAMLAYSAQDLILEPFAGRVFAMTPGESTKLGGLQHGGVMLGMLGAAILSARMGSLRVWAAAGCVASAVALLVLANAPWWGGVALLKGTVFALGVANGVFAVGAIGSMMAMTAADTTRGTGIRLGVYGAAQAIAYGVGSLGGGVASDLTIAAMGDAARGYVAVFGVEAVLFIVAAFMALASTPSVSARVMREQATGDVILGAMR</sequence>
<evidence type="ECO:0000256" key="6">
    <source>
        <dbReference type="SAM" id="Phobius"/>
    </source>
</evidence>
<feature type="transmembrane region" description="Helical" evidence="6">
    <location>
        <begin position="113"/>
        <end position="137"/>
    </location>
</feature>
<feature type="transmembrane region" description="Helical" evidence="6">
    <location>
        <begin position="278"/>
        <end position="296"/>
    </location>
</feature>
<evidence type="ECO:0000256" key="3">
    <source>
        <dbReference type="ARBA" id="ARBA00022692"/>
    </source>
</evidence>
<accession>A0AA49Q3H4</accession>
<dbReference type="EMBL" id="CP130613">
    <property type="protein sequence ID" value="WKW13795.1"/>
    <property type="molecule type" value="Genomic_DNA"/>
</dbReference>
<dbReference type="AlphaFoldDB" id="A0AA49JX58"/>
<dbReference type="PROSITE" id="PS50850">
    <property type="entry name" value="MFS"/>
    <property type="match status" value="1"/>
</dbReference>
<dbReference type="PANTHER" id="PTHR23538">
    <property type="entry name" value="44.5 KD BACTERIOCHLOROPHYLL SYNTHASE SUBUNIT"/>
    <property type="match status" value="1"/>
</dbReference>